<dbReference type="InterPro" id="IPR052159">
    <property type="entry name" value="Competence_DNA_uptake"/>
</dbReference>
<reference evidence="4" key="1">
    <citation type="submission" date="2012-12" db="EMBL/GenBank/DDBJ databases">
        <authorList>
            <person name="Hellsten U."/>
            <person name="Grimwood J."/>
            <person name="Chapman J.A."/>
            <person name="Shapiro H."/>
            <person name="Aerts A."/>
            <person name="Otillar R.P."/>
            <person name="Terry A.Y."/>
            <person name="Boore J.L."/>
            <person name="Simakov O."/>
            <person name="Marletaz F."/>
            <person name="Cho S.-J."/>
            <person name="Edsinger-Gonzales E."/>
            <person name="Havlak P."/>
            <person name="Kuo D.-H."/>
            <person name="Larsson T."/>
            <person name="Lv J."/>
            <person name="Arendt D."/>
            <person name="Savage R."/>
            <person name="Osoegawa K."/>
            <person name="de Jong P."/>
            <person name="Lindberg D.R."/>
            <person name="Seaver E.C."/>
            <person name="Weisblat D.A."/>
            <person name="Putnam N.H."/>
            <person name="Grigoriev I.V."/>
            <person name="Rokhsar D.S."/>
        </authorList>
    </citation>
    <scope>NUCLEOTIDE SEQUENCE</scope>
    <source>
        <strain evidence="4">I ESC-2004</strain>
    </source>
</reference>
<proteinExistence type="predicted"/>
<feature type="signal peptide" evidence="1">
    <location>
        <begin position="1"/>
        <end position="18"/>
    </location>
</feature>
<dbReference type="SUPFAM" id="SSF56281">
    <property type="entry name" value="Metallo-hydrolase/oxidoreductase"/>
    <property type="match status" value="1"/>
</dbReference>
<protein>
    <recommendedName>
        <fullName evidence="5">Metallo-beta-lactamase domain-containing protein</fullName>
    </recommendedName>
</protein>
<accession>R7TFP3</accession>
<gene>
    <name evidence="2" type="ORF">CAPTEDRAFT_200554</name>
</gene>
<evidence type="ECO:0000256" key="1">
    <source>
        <dbReference type="SAM" id="SignalP"/>
    </source>
</evidence>
<dbReference type="OMA" id="VIFRIGW"/>
<dbReference type="InterPro" id="IPR036866">
    <property type="entry name" value="RibonucZ/Hydroxyglut_hydro"/>
</dbReference>
<dbReference type="Proteomes" id="UP000014760">
    <property type="component" value="Unassembled WGS sequence"/>
</dbReference>
<dbReference type="EMBL" id="KB311138">
    <property type="protein sequence ID" value="ELT89866.1"/>
    <property type="molecule type" value="Genomic_DNA"/>
</dbReference>
<dbReference type="Gene3D" id="3.60.15.10">
    <property type="entry name" value="Ribonuclease Z/Hydroxyacylglutathione hydrolase-like"/>
    <property type="match status" value="1"/>
</dbReference>
<dbReference type="AlphaFoldDB" id="R7TFP3"/>
<dbReference type="EnsemblMetazoa" id="CapteT200554">
    <property type="protein sequence ID" value="CapteP200554"/>
    <property type="gene ID" value="CapteG200554"/>
</dbReference>
<dbReference type="HOGENOM" id="CLU_673150_0_0_1"/>
<name>R7TFP3_CAPTE</name>
<feature type="chain" id="PRO_5008786955" description="Metallo-beta-lactamase domain-containing protein" evidence="1">
    <location>
        <begin position="19"/>
        <end position="379"/>
    </location>
</feature>
<evidence type="ECO:0000313" key="2">
    <source>
        <dbReference type="EMBL" id="ELT89866.1"/>
    </source>
</evidence>
<reference evidence="3" key="3">
    <citation type="submission" date="2015-06" db="UniProtKB">
        <authorList>
            <consortium name="EnsemblMetazoa"/>
        </authorList>
    </citation>
    <scope>IDENTIFICATION</scope>
</reference>
<evidence type="ECO:0000313" key="4">
    <source>
        <dbReference type="Proteomes" id="UP000014760"/>
    </source>
</evidence>
<dbReference type="PANTHER" id="PTHR30619">
    <property type="entry name" value="DNA INTERNALIZATION/COMPETENCE PROTEIN COMEC/REC2"/>
    <property type="match status" value="1"/>
</dbReference>
<dbReference type="OrthoDB" id="10070994at2759"/>
<organism evidence="2">
    <name type="scientific">Capitella teleta</name>
    <name type="common">Polychaete worm</name>
    <dbReference type="NCBI Taxonomy" id="283909"/>
    <lineage>
        <taxon>Eukaryota</taxon>
        <taxon>Metazoa</taxon>
        <taxon>Spiralia</taxon>
        <taxon>Lophotrochozoa</taxon>
        <taxon>Annelida</taxon>
        <taxon>Polychaeta</taxon>
        <taxon>Sedentaria</taxon>
        <taxon>Scolecida</taxon>
        <taxon>Capitellidae</taxon>
        <taxon>Capitella</taxon>
    </lineage>
</organism>
<keyword evidence="1" id="KW-0732">Signal</keyword>
<evidence type="ECO:0008006" key="5">
    <source>
        <dbReference type="Google" id="ProtNLM"/>
    </source>
</evidence>
<keyword evidence="4" id="KW-1185">Reference proteome</keyword>
<dbReference type="EMBL" id="AMQN01003187">
    <property type="status" value="NOT_ANNOTATED_CDS"/>
    <property type="molecule type" value="Genomic_DNA"/>
</dbReference>
<evidence type="ECO:0000313" key="3">
    <source>
        <dbReference type="EnsemblMetazoa" id="CapteP200554"/>
    </source>
</evidence>
<dbReference type="PANTHER" id="PTHR30619:SF1">
    <property type="entry name" value="RECOMBINATION PROTEIN 2"/>
    <property type="match status" value="1"/>
</dbReference>
<sequence>MFATILCGCALLSVGCFAGLVQSGARIPDPDGLLHIYALPIGQGDTNIIQCPDGSLTVYDFGSSNKESPGFWGTPEISGFLENRFSDIVNVIVTHNHYDHYSYLGDVLHSGQDMGGLENVFISCTADVMASPIGDWLQDIGASEKLRTFNDGRACGMNGVDCGSVPLCPNDETIRAKVMAANYGDQCEGGNPNIDSVVIKIVYDEVSVLLNGDFEDFTSDWSEEGPQFDMASYYGEELQVTVYQISHHGASSLANKPVIRDVIHPKALFVSGNFWYGYGHPRCSIFDGFIEYVPVKTLCKPGDDANGEFYCGEHVNPSLPIDERVQSTYTCGESSTEARLVTDNDYAIYTTTPTENSINLITFSTDGINWGFQNNIQAR</sequence>
<reference evidence="2 4" key="2">
    <citation type="journal article" date="2013" name="Nature">
        <title>Insights into bilaterian evolution from three spiralian genomes.</title>
        <authorList>
            <person name="Simakov O."/>
            <person name="Marletaz F."/>
            <person name="Cho S.J."/>
            <person name="Edsinger-Gonzales E."/>
            <person name="Havlak P."/>
            <person name="Hellsten U."/>
            <person name="Kuo D.H."/>
            <person name="Larsson T."/>
            <person name="Lv J."/>
            <person name="Arendt D."/>
            <person name="Savage R."/>
            <person name="Osoegawa K."/>
            <person name="de Jong P."/>
            <person name="Grimwood J."/>
            <person name="Chapman J.A."/>
            <person name="Shapiro H."/>
            <person name="Aerts A."/>
            <person name="Otillar R.P."/>
            <person name="Terry A.Y."/>
            <person name="Boore J.L."/>
            <person name="Grigoriev I.V."/>
            <person name="Lindberg D.R."/>
            <person name="Seaver E.C."/>
            <person name="Weisblat D.A."/>
            <person name="Putnam N.H."/>
            <person name="Rokhsar D.S."/>
        </authorList>
    </citation>
    <scope>NUCLEOTIDE SEQUENCE</scope>
    <source>
        <strain evidence="2 4">I ESC-2004</strain>
    </source>
</reference>